<keyword evidence="2" id="KW-1185">Reference proteome</keyword>
<evidence type="ECO:0000313" key="1">
    <source>
        <dbReference type="EMBL" id="CAG2210863.1"/>
    </source>
</evidence>
<name>A0A8S3S1Q2_MYTED</name>
<organism evidence="1 2">
    <name type="scientific">Mytilus edulis</name>
    <name type="common">Blue mussel</name>
    <dbReference type="NCBI Taxonomy" id="6550"/>
    <lineage>
        <taxon>Eukaryota</taxon>
        <taxon>Metazoa</taxon>
        <taxon>Spiralia</taxon>
        <taxon>Lophotrochozoa</taxon>
        <taxon>Mollusca</taxon>
        <taxon>Bivalvia</taxon>
        <taxon>Autobranchia</taxon>
        <taxon>Pteriomorphia</taxon>
        <taxon>Mytilida</taxon>
        <taxon>Mytiloidea</taxon>
        <taxon>Mytilidae</taxon>
        <taxon>Mytilinae</taxon>
        <taxon>Mytilus</taxon>
    </lineage>
</organism>
<evidence type="ECO:0000313" key="2">
    <source>
        <dbReference type="Proteomes" id="UP000683360"/>
    </source>
</evidence>
<accession>A0A8S3S1Q2</accession>
<dbReference type="AlphaFoldDB" id="A0A8S3S1Q2"/>
<dbReference type="EMBL" id="CAJPWZ010001245">
    <property type="protein sequence ID" value="CAG2210863.1"/>
    <property type="molecule type" value="Genomic_DNA"/>
</dbReference>
<comment type="caution">
    <text evidence="1">The sequence shown here is derived from an EMBL/GenBank/DDBJ whole genome shotgun (WGS) entry which is preliminary data.</text>
</comment>
<protein>
    <recommendedName>
        <fullName evidence="3">HAT C-terminal dimerisation domain-containing protein</fullName>
    </recommendedName>
</protein>
<dbReference type="Proteomes" id="UP000683360">
    <property type="component" value="Unassembled WGS sequence"/>
</dbReference>
<gene>
    <name evidence="1" type="ORF">MEDL_24929</name>
</gene>
<proteinExistence type="predicted"/>
<sequence length="162" mass="19232">MPPYPDIFSEDSKITDEIKYDILKRPWTSIHSYETEHVSTFRRSFDSRVEYKTSDSRATLCRTKVNPKNIDQLTLAVGDIIFNEMQMMPMLQKTNFKIEIRRWLTKWTGYFDNIPNKLQETLNVINQGYPRIFQILNVFACMPVSTATRAERFFSTMRRVKT</sequence>
<evidence type="ECO:0008006" key="3">
    <source>
        <dbReference type="Google" id="ProtNLM"/>
    </source>
</evidence>
<reference evidence="1" key="1">
    <citation type="submission" date="2021-03" db="EMBL/GenBank/DDBJ databases">
        <authorList>
            <person name="Bekaert M."/>
        </authorList>
    </citation>
    <scope>NUCLEOTIDE SEQUENCE</scope>
</reference>